<dbReference type="Pfam" id="PF04383">
    <property type="entry name" value="KilA-N"/>
    <property type="match status" value="1"/>
</dbReference>
<gene>
    <name evidence="2" type="ORF">AAGV28_07230</name>
</gene>
<comment type="caution">
    <text evidence="2">The sequence shown here is derived from an EMBL/GenBank/DDBJ whole genome shotgun (WGS) entry which is preliminary data.</text>
</comment>
<organism evidence="2 3">
    <name type="scientific">Flavobacterium zubiriense</name>
    <dbReference type="NCBI Taxonomy" id="3138075"/>
    <lineage>
        <taxon>Bacteria</taxon>
        <taxon>Pseudomonadati</taxon>
        <taxon>Bacteroidota</taxon>
        <taxon>Flavobacteriia</taxon>
        <taxon>Flavobacteriales</taxon>
        <taxon>Flavobacteriaceae</taxon>
        <taxon>Flavobacterium</taxon>
    </lineage>
</organism>
<dbReference type="PROSITE" id="PS51301">
    <property type="entry name" value="KILA_N"/>
    <property type="match status" value="1"/>
</dbReference>
<dbReference type="SMART" id="SM01252">
    <property type="entry name" value="KilA-N"/>
    <property type="match status" value="1"/>
</dbReference>
<keyword evidence="3" id="KW-1185">Reference proteome</keyword>
<reference evidence="2 3" key="1">
    <citation type="submission" date="2024-04" db="EMBL/GenBank/DDBJ databases">
        <title>New Clade of Flavobacterium.</title>
        <authorList>
            <person name="Matos L."/>
            <person name="Proenca D.N."/>
            <person name="Fransisco R.M."/>
            <person name="Chung A.P."/>
            <person name="Maccario L."/>
            <person name="Sorensen S.J."/>
            <person name="Morais P.V."/>
        </authorList>
    </citation>
    <scope>NUCLEOTIDE SEQUENCE [LARGE SCALE GENOMIC DNA]</scope>
    <source>
        <strain evidence="2 3">FZUC8N2.13</strain>
    </source>
</reference>
<sequence>MKEQSKALEFIYQDTEIHFLLGTEKDVMVNATEMAKIFKKEIKDFMRLDSTKNFINSYLKRKNRELKTEESPFLEEQIYTSKQKSGTYMIRPFALKFAAWLDSDFEVWIFETIDTILFGHYKEHWDAHLKQEDAKKRMEAAKSKLLLNATQEDVIAYFKAEIEFKTAQSDKTKAIKNQYSIFD</sequence>
<name>A0ABV4TDX2_9FLAO</name>
<feature type="domain" description="KilA-N" evidence="1">
    <location>
        <begin position="9"/>
        <end position="116"/>
    </location>
</feature>
<proteinExistence type="predicted"/>
<dbReference type="InterPro" id="IPR017880">
    <property type="entry name" value="KilA_N"/>
</dbReference>
<evidence type="ECO:0000313" key="2">
    <source>
        <dbReference type="EMBL" id="MFA9191161.1"/>
    </source>
</evidence>
<dbReference type="Proteomes" id="UP001574169">
    <property type="component" value="Unassembled WGS sequence"/>
</dbReference>
<dbReference type="RefSeq" id="WP_373406154.1">
    <property type="nucleotide sequence ID" value="NZ_JBCFQL010000006.1"/>
</dbReference>
<dbReference type="EMBL" id="JBCFQL010000006">
    <property type="protein sequence ID" value="MFA9191161.1"/>
    <property type="molecule type" value="Genomic_DNA"/>
</dbReference>
<accession>A0ABV4TDX2</accession>
<protein>
    <submittedName>
        <fullName evidence="2">KilA-N domain-containing protein</fullName>
    </submittedName>
</protein>
<evidence type="ECO:0000313" key="3">
    <source>
        <dbReference type="Proteomes" id="UP001574169"/>
    </source>
</evidence>
<evidence type="ECO:0000259" key="1">
    <source>
        <dbReference type="PROSITE" id="PS51301"/>
    </source>
</evidence>
<dbReference type="InterPro" id="IPR018004">
    <property type="entry name" value="KilA/APSES_HTH"/>
</dbReference>